<dbReference type="InterPro" id="IPR013149">
    <property type="entry name" value="ADH-like_C"/>
</dbReference>
<dbReference type="Gene3D" id="3.90.180.10">
    <property type="entry name" value="Medium-chain alcohol dehydrogenases, catalytic domain"/>
    <property type="match status" value="1"/>
</dbReference>
<dbReference type="PANTHER" id="PTHR43677:SF1">
    <property type="entry name" value="ACRYLYL-COA REDUCTASE ACUI-RELATED"/>
    <property type="match status" value="1"/>
</dbReference>
<evidence type="ECO:0000313" key="3">
    <source>
        <dbReference type="Proteomes" id="UP000017052"/>
    </source>
</evidence>
<dbReference type="AlphaFoldDB" id="U2S9A8"/>
<sequence>AILLLAAAGHHVAALTGRPEELGDYLRGLGAERIVDRAELCDQRGALQKQRWSGVVDTVGGQVLVNALAQTAYSGTVTACGLAGSPALPGTVMPFILRNVTLAGVDSVEAPVEARREAWGLLAALPGERIDAVTARTVPLDGAIGAAEELIGHRAHGRTVVEVRA</sequence>
<accession>U2S9A8</accession>
<protein>
    <submittedName>
        <fullName evidence="2">Oxidoreductase, zinc-binding dehydrogenase family protein</fullName>
    </submittedName>
</protein>
<name>U2S9A8_9ACTN</name>
<dbReference type="SUPFAM" id="SSF51735">
    <property type="entry name" value="NAD(P)-binding Rossmann-fold domains"/>
    <property type="match status" value="1"/>
</dbReference>
<gene>
    <name evidence="2" type="ORF">HMPREF0682_0795</name>
</gene>
<dbReference type="OrthoDB" id="9782155at2"/>
<proteinExistence type="predicted"/>
<dbReference type="InterPro" id="IPR036291">
    <property type="entry name" value="NAD(P)-bd_dom_sf"/>
</dbReference>
<feature type="non-terminal residue" evidence="2">
    <location>
        <position position="1"/>
    </location>
</feature>
<dbReference type="Gene3D" id="3.40.50.720">
    <property type="entry name" value="NAD(P)-binding Rossmann-like Domain"/>
    <property type="match status" value="1"/>
</dbReference>
<dbReference type="PANTHER" id="PTHR43677">
    <property type="entry name" value="SHORT-CHAIN DEHYDROGENASE/REDUCTASE"/>
    <property type="match status" value="1"/>
</dbReference>
<dbReference type="Proteomes" id="UP000017052">
    <property type="component" value="Unassembled WGS sequence"/>
</dbReference>
<organism evidence="2 3">
    <name type="scientific">Propionibacterium acidifaciens F0233</name>
    <dbReference type="NCBI Taxonomy" id="553198"/>
    <lineage>
        <taxon>Bacteria</taxon>
        <taxon>Bacillati</taxon>
        <taxon>Actinomycetota</taxon>
        <taxon>Actinomycetes</taxon>
        <taxon>Propionibacteriales</taxon>
        <taxon>Propionibacteriaceae</taxon>
        <taxon>Propionibacterium</taxon>
    </lineage>
</organism>
<comment type="caution">
    <text evidence="2">The sequence shown here is derived from an EMBL/GenBank/DDBJ whole genome shotgun (WGS) entry which is preliminary data.</text>
</comment>
<keyword evidence="3" id="KW-1185">Reference proteome</keyword>
<evidence type="ECO:0000259" key="1">
    <source>
        <dbReference type="Pfam" id="PF00107"/>
    </source>
</evidence>
<dbReference type="GO" id="GO:0043957">
    <property type="term" value="F:acryloyl-CoA reductase (NADPH) activity"/>
    <property type="evidence" value="ECO:0007669"/>
    <property type="project" value="TreeGrafter"/>
</dbReference>
<evidence type="ECO:0000313" key="2">
    <source>
        <dbReference type="EMBL" id="ERK59382.1"/>
    </source>
</evidence>
<dbReference type="InterPro" id="IPR051397">
    <property type="entry name" value="Zn-ADH-like_protein"/>
</dbReference>
<dbReference type="EMBL" id="ACVN02000120">
    <property type="protein sequence ID" value="ERK59382.1"/>
    <property type="molecule type" value="Genomic_DNA"/>
</dbReference>
<reference evidence="2" key="1">
    <citation type="submission" date="2013-08" db="EMBL/GenBank/DDBJ databases">
        <authorList>
            <person name="Durkin A.S."/>
            <person name="Haft D.R."/>
            <person name="McCorrison J."/>
            <person name="Torralba M."/>
            <person name="Gillis M."/>
            <person name="Haft D.H."/>
            <person name="Methe B."/>
            <person name="Sutton G."/>
            <person name="Nelson K.E."/>
        </authorList>
    </citation>
    <scope>NUCLEOTIDE SEQUENCE [LARGE SCALE GENOMIC DNA]</scope>
    <source>
        <strain evidence="2">F0233</strain>
    </source>
</reference>
<dbReference type="Pfam" id="PF00107">
    <property type="entry name" value="ADH_zinc_N"/>
    <property type="match status" value="1"/>
</dbReference>
<dbReference type="RefSeq" id="WP_021797034.1">
    <property type="nucleotide sequence ID" value="NZ_ACVN02000120.1"/>
</dbReference>
<feature type="domain" description="Alcohol dehydrogenase-like C-terminal" evidence="1">
    <location>
        <begin position="1"/>
        <end position="113"/>
    </location>
</feature>